<evidence type="ECO:0000259" key="5">
    <source>
        <dbReference type="Pfam" id="PF01425"/>
    </source>
</evidence>
<proteinExistence type="inferred from homology"/>
<dbReference type="InterPro" id="IPR036928">
    <property type="entry name" value="AS_sf"/>
</dbReference>
<feature type="non-terminal residue" evidence="6">
    <location>
        <position position="567"/>
    </location>
</feature>
<gene>
    <name evidence="6" type="ORF">CLO192961_LOCUS98186</name>
</gene>
<dbReference type="SUPFAM" id="SSF75304">
    <property type="entry name" value="Amidase signature (AS) enzymes"/>
    <property type="match status" value="1"/>
</dbReference>
<dbReference type="EMBL" id="CABFNS010000698">
    <property type="protein sequence ID" value="VUC22928.1"/>
    <property type="molecule type" value="Genomic_DNA"/>
</dbReference>
<name>A0ABY6TW79_BIOOC</name>
<dbReference type="PIRSF" id="PIRSF001221">
    <property type="entry name" value="Amidase_fungi"/>
    <property type="match status" value="1"/>
</dbReference>
<evidence type="ECO:0000256" key="1">
    <source>
        <dbReference type="ARBA" id="ARBA00001311"/>
    </source>
</evidence>
<dbReference type="PROSITE" id="PS00571">
    <property type="entry name" value="AMIDASES"/>
    <property type="match status" value="1"/>
</dbReference>
<evidence type="ECO:0000313" key="7">
    <source>
        <dbReference type="Proteomes" id="UP000766486"/>
    </source>
</evidence>
<organism evidence="6 7">
    <name type="scientific">Bionectria ochroleuca</name>
    <name type="common">Gliocladium roseum</name>
    <dbReference type="NCBI Taxonomy" id="29856"/>
    <lineage>
        <taxon>Eukaryota</taxon>
        <taxon>Fungi</taxon>
        <taxon>Dikarya</taxon>
        <taxon>Ascomycota</taxon>
        <taxon>Pezizomycotina</taxon>
        <taxon>Sordariomycetes</taxon>
        <taxon>Hypocreomycetidae</taxon>
        <taxon>Hypocreales</taxon>
        <taxon>Bionectriaceae</taxon>
        <taxon>Clonostachys</taxon>
    </lineage>
</organism>
<keyword evidence="7" id="KW-1185">Reference proteome</keyword>
<dbReference type="InterPro" id="IPR023631">
    <property type="entry name" value="Amidase_dom"/>
</dbReference>
<sequence length="567" mass="61526">MTATKSEDTTYLKRAAEKRAQQLASIPPEWRISPVPSIGSAPNALEFIRKSGLISSDEQSVTEVLDAKVILDKLASREVSALDVARAFAKRAAFAHQLTTCCTEILFEEAFEEAKKLDEFLATTGEVFGPLHGLPVSIKDCLAVKGVDTTIGWVGLIGKPAPEDSNVVAVLRKLGAVPFIKTNVPQSLMVRVDSRLTTPGADKVSIKMSDSYNHLFGQCVHSLNRNLISGGSSGGEASLISFHGSPLGIGTDIGGSIRIPAALCGLYGLSPSVARHSYPRGGPRQSFVLPTAGPIAPSLVTIETYMEAFSGARPWEQDPLVSPIPWRREQCSVPPGKRLRIGYVTDDGVVKPQPPIVRAIRELVALLLDAGHDVFEWDTSSHAHAWDLFSKAVLSDGGAIARGYCELSGEPLIEGMMVGTSKDLLTTAETHQLYAEKYAYEVEYLHRWHADGLDALIMPVTPWVGYKPKTWVKSNQYVGYTSVFNLLNWAALAVPVSTVSKTADLPIPSDWQTHQPRNPSDEFNKKQYDFDLVEGTPVGVQITCGKHGEERCIAIGKTIENLLKTSA</sequence>
<reference evidence="6 7" key="1">
    <citation type="submission" date="2019-06" db="EMBL/GenBank/DDBJ databases">
        <authorList>
            <person name="Broberg M."/>
        </authorList>
    </citation>
    <scope>NUCLEOTIDE SEQUENCE [LARGE SCALE GENOMIC DNA]</scope>
</reference>
<evidence type="ECO:0000256" key="4">
    <source>
        <dbReference type="ARBA" id="ARBA00022801"/>
    </source>
</evidence>
<evidence type="ECO:0000256" key="2">
    <source>
        <dbReference type="ARBA" id="ARBA00009199"/>
    </source>
</evidence>
<dbReference type="PANTHER" id="PTHR46072:SF1">
    <property type="entry name" value="AMIDASE"/>
    <property type="match status" value="1"/>
</dbReference>
<dbReference type="Gene3D" id="3.90.1300.10">
    <property type="entry name" value="Amidase signature (AS) domain"/>
    <property type="match status" value="1"/>
</dbReference>
<dbReference type="Proteomes" id="UP000766486">
    <property type="component" value="Unassembled WGS sequence"/>
</dbReference>
<comment type="similarity">
    <text evidence="2">Belongs to the amidase family.</text>
</comment>
<dbReference type="Pfam" id="PF01425">
    <property type="entry name" value="Amidase"/>
    <property type="match status" value="1"/>
</dbReference>
<keyword evidence="4" id="KW-0378">Hydrolase</keyword>
<evidence type="ECO:0000256" key="3">
    <source>
        <dbReference type="ARBA" id="ARBA00012922"/>
    </source>
</evidence>
<comment type="catalytic activity">
    <reaction evidence="1">
        <text>a monocarboxylic acid amide + H2O = a monocarboxylate + NH4(+)</text>
        <dbReference type="Rhea" id="RHEA:12020"/>
        <dbReference type="ChEBI" id="CHEBI:15377"/>
        <dbReference type="ChEBI" id="CHEBI:28938"/>
        <dbReference type="ChEBI" id="CHEBI:35757"/>
        <dbReference type="ChEBI" id="CHEBI:83628"/>
        <dbReference type="EC" id="3.5.1.4"/>
    </reaction>
</comment>
<protein>
    <recommendedName>
        <fullName evidence="3">amidase</fullName>
        <ecNumber evidence="3">3.5.1.4</ecNumber>
    </recommendedName>
</protein>
<feature type="domain" description="Amidase" evidence="5">
    <location>
        <begin position="84"/>
        <end position="552"/>
    </location>
</feature>
<dbReference type="PANTHER" id="PTHR46072">
    <property type="entry name" value="AMIDASE-RELATED-RELATED"/>
    <property type="match status" value="1"/>
</dbReference>
<dbReference type="InterPro" id="IPR020556">
    <property type="entry name" value="Amidase_CS"/>
</dbReference>
<dbReference type="EC" id="3.5.1.4" evidence="3"/>
<accession>A0ABY6TW79</accession>
<evidence type="ECO:0000313" key="6">
    <source>
        <dbReference type="EMBL" id="VUC22928.1"/>
    </source>
</evidence>
<comment type="caution">
    <text evidence="6">The sequence shown here is derived from an EMBL/GenBank/DDBJ whole genome shotgun (WGS) entry which is preliminary data.</text>
</comment>